<dbReference type="CDD" id="cd09279">
    <property type="entry name" value="RNase_HI_like"/>
    <property type="match status" value="1"/>
</dbReference>
<protein>
    <submittedName>
        <fullName evidence="3">Uncharacterized protein</fullName>
    </submittedName>
</protein>
<organism evidence="3 4">
    <name type="scientific">Gossypium arboreum</name>
    <name type="common">Tree cotton</name>
    <name type="synonym">Gossypium nanking</name>
    <dbReference type="NCBI Taxonomy" id="29729"/>
    <lineage>
        <taxon>Eukaryota</taxon>
        <taxon>Viridiplantae</taxon>
        <taxon>Streptophyta</taxon>
        <taxon>Embryophyta</taxon>
        <taxon>Tracheophyta</taxon>
        <taxon>Spermatophyta</taxon>
        <taxon>Magnoliopsida</taxon>
        <taxon>eudicotyledons</taxon>
        <taxon>Gunneridae</taxon>
        <taxon>Pentapetalae</taxon>
        <taxon>rosids</taxon>
        <taxon>malvids</taxon>
        <taxon>Malvales</taxon>
        <taxon>Malvaceae</taxon>
        <taxon>Malvoideae</taxon>
        <taxon>Gossypium</taxon>
    </lineage>
</organism>
<reference evidence="3 4" key="1">
    <citation type="submission" date="2023-03" db="EMBL/GenBank/DDBJ databases">
        <title>WGS of Gossypium arboreum.</title>
        <authorList>
            <person name="Yu D."/>
        </authorList>
    </citation>
    <scope>NUCLEOTIDE SEQUENCE [LARGE SCALE GENOMIC DNA]</scope>
    <source>
        <tissue evidence="3">Leaf</tissue>
    </source>
</reference>
<dbReference type="PANTHER" id="PTHR48475">
    <property type="entry name" value="RIBONUCLEASE H"/>
    <property type="match status" value="1"/>
</dbReference>
<gene>
    <name evidence="3" type="ORF">PVK06_048542</name>
</gene>
<dbReference type="PROSITE" id="PS50994">
    <property type="entry name" value="INTEGRASE"/>
    <property type="match status" value="1"/>
</dbReference>
<dbReference type="Gene3D" id="1.10.340.70">
    <property type="match status" value="1"/>
</dbReference>
<dbReference type="Pfam" id="PF13456">
    <property type="entry name" value="RVT_3"/>
    <property type="match status" value="1"/>
</dbReference>
<dbReference type="InterPro" id="IPR002156">
    <property type="entry name" value="RNaseH_domain"/>
</dbReference>
<accession>A0ABR0MG73</accession>
<name>A0ABR0MG73_GOSAR</name>
<dbReference type="InterPro" id="IPR041588">
    <property type="entry name" value="Integrase_H2C2"/>
</dbReference>
<evidence type="ECO:0000313" key="4">
    <source>
        <dbReference type="Proteomes" id="UP001358586"/>
    </source>
</evidence>
<dbReference type="Gene3D" id="3.30.420.10">
    <property type="entry name" value="Ribonuclease H-like superfamily/Ribonuclease H"/>
    <property type="match status" value="2"/>
</dbReference>
<evidence type="ECO:0000259" key="2">
    <source>
        <dbReference type="PROSITE" id="PS50994"/>
    </source>
</evidence>
<dbReference type="InterPro" id="IPR036397">
    <property type="entry name" value="RNaseH_sf"/>
</dbReference>
<dbReference type="PANTHER" id="PTHR48475:SF1">
    <property type="entry name" value="RNASE H TYPE-1 DOMAIN-CONTAINING PROTEIN"/>
    <property type="match status" value="1"/>
</dbReference>
<dbReference type="PROSITE" id="PS50879">
    <property type="entry name" value="RNASE_H_1"/>
    <property type="match status" value="1"/>
</dbReference>
<comment type="caution">
    <text evidence="3">The sequence shown here is derived from an EMBL/GenBank/DDBJ whole genome shotgun (WGS) entry which is preliminary data.</text>
</comment>
<evidence type="ECO:0000313" key="3">
    <source>
        <dbReference type="EMBL" id="KAK5772261.1"/>
    </source>
</evidence>
<dbReference type="SUPFAM" id="SSF53098">
    <property type="entry name" value="Ribonuclease H-like"/>
    <property type="match status" value="2"/>
</dbReference>
<dbReference type="InterPro" id="IPR012337">
    <property type="entry name" value="RNaseH-like_sf"/>
</dbReference>
<dbReference type="Proteomes" id="UP001358586">
    <property type="component" value="Chromosome 13"/>
</dbReference>
<dbReference type="InterPro" id="IPR001584">
    <property type="entry name" value="Integrase_cat-core"/>
</dbReference>
<proteinExistence type="predicted"/>
<feature type="domain" description="Integrase catalytic" evidence="2">
    <location>
        <begin position="366"/>
        <end position="539"/>
    </location>
</feature>
<sequence length="580" mass="66973">MDPLKYLMESTALNRRMTRWQILLSEFDIIYVNQRAVKGSAIADFLASRALEDYEPLNFDFPNEDLMCIATTEEDPQEGHPWKVNFDGVSNAVGNGIGAVLVSSNGDHYLFTSKLDFDCTNNMAEYEACIMGIRAAIERKIKVLEVYGDSALVIYQLKGEWETSDPKLINYRRLILELIKEFDDIVFYYLPREENQMADALATLASMINVNQPEDVKPIKISIYEAPAHCYNLKEEEENDDHPWYHDILRYVKNREYPNQATENDKRTLRRLASDYVLDGEILYKRRKDQVLLRCVDAIEAKKILEEVHEGVCGTHANGFIMARQIMRFGYYWSTMEGDCINYAKRCHKCLIYGDKINVPPSPLHVMTSPWPFSMWGMDVIGPISPKTSNGHRFIFVVIDYFTKWVEAASYANVTKSAVSKFLKKEIICRYGMPERIISDNTLNLNNSTITDVCSQFKIKHHNSSPYHPKMNGAVEAANKNIKKIVGKMTETYKDWHEKLPFALYAYRTSIKTSTRATSFSLVYGMEVVLPIEVEIPSLRVLSKVKLDEVEWIQSRYDQLNLIKEKRLRLFAMVRCTKSE</sequence>
<keyword evidence="4" id="KW-1185">Reference proteome</keyword>
<feature type="domain" description="RNase H type-1" evidence="1">
    <location>
        <begin position="78"/>
        <end position="207"/>
    </location>
</feature>
<evidence type="ECO:0000259" key="1">
    <source>
        <dbReference type="PROSITE" id="PS50879"/>
    </source>
</evidence>
<dbReference type="Pfam" id="PF17921">
    <property type="entry name" value="Integrase_H2C2"/>
    <property type="match status" value="1"/>
</dbReference>
<dbReference type="EMBL" id="JARKNE010000013">
    <property type="protein sequence ID" value="KAK5772261.1"/>
    <property type="molecule type" value="Genomic_DNA"/>
</dbReference>
<dbReference type="Pfam" id="PF00665">
    <property type="entry name" value="rve"/>
    <property type="match status" value="1"/>
</dbReference>